<protein>
    <recommendedName>
        <fullName evidence="1">Mitochondrial splicing suppressor 51 zinc-finger domain-containing protein</fullName>
    </recommendedName>
</protein>
<dbReference type="Pfam" id="PF13824">
    <property type="entry name" value="zf-Mss51"/>
    <property type="match status" value="1"/>
</dbReference>
<dbReference type="Proteomes" id="UP000740926">
    <property type="component" value="Unassembled WGS sequence"/>
</dbReference>
<organism evidence="2 3">
    <name type="scientific">Rhizopus delemar</name>
    <dbReference type="NCBI Taxonomy" id="936053"/>
    <lineage>
        <taxon>Eukaryota</taxon>
        <taxon>Fungi</taxon>
        <taxon>Fungi incertae sedis</taxon>
        <taxon>Mucoromycota</taxon>
        <taxon>Mucoromycotina</taxon>
        <taxon>Mucoromycetes</taxon>
        <taxon>Mucorales</taxon>
        <taxon>Mucorineae</taxon>
        <taxon>Rhizopodaceae</taxon>
        <taxon>Rhizopus</taxon>
    </lineage>
</organism>
<evidence type="ECO:0000313" key="3">
    <source>
        <dbReference type="Proteomes" id="UP000740926"/>
    </source>
</evidence>
<gene>
    <name evidence="2" type="ORF">G6F50_013196</name>
</gene>
<dbReference type="SUPFAM" id="SSF144232">
    <property type="entry name" value="HIT/MYND zinc finger-like"/>
    <property type="match status" value="1"/>
</dbReference>
<evidence type="ECO:0000259" key="1">
    <source>
        <dbReference type="Pfam" id="PF13824"/>
    </source>
</evidence>
<dbReference type="EMBL" id="JAANIU010004951">
    <property type="protein sequence ID" value="KAG1551217.1"/>
    <property type="molecule type" value="Genomic_DNA"/>
</dbReference>
<dbReference type="AlphaFoldDB" id="A0A9P6YL15"/>
<dbReference type="PANTHER" id="PTHR28069">
    <property type="entry name" value="GH20023P"/>
    <property type="match status" value="1"/>
</dbReference>
<proteinExistence type="predicted"/>
<name>A0A9P6YL15_9FUNG</name>
<accession>A0A9P6YL15</accession>
<sequence>MNRPWISASRNLFLRTTARQCSLTRARLPIQFRRSLTQSVVRPISFKGIFRSSNEEKRQVLLEQDNLFHVLSKSPLPEMRDRASMIKKYGTCPVCESEGHKNKPTYDCPDCGYPTHCCEEHHHQGREAHKEVCSILRQVNEDDHDLRSGRSMKEFEFPSKKTKGFVESTVH</sequence>
<dbReference type="InterPro" id="IPR032717">
    <property type="entry name" value="Mss51_Znf"/>
</dbReference>
<dbReference type="PANTHER" id="PTHR28069:SF1">
    <property type="entry name" value="PROTEIN MSS51, MITOCHONDRIAL"/>
    <property type="match status" value="1"/>
</dbReference>
<comment type="caution">
    <text evidence="2">The sequence shown here is derived from an EMBL/GenBank/DDBJ whole genome shotgun (WGS) entry which is preliminary data.</text>
</comment>
<feature type="domain" description="Mitochondrial splicing suppressor 51 zinc-finger" evidence="1">
    <location>
        <begin position="92"/>
        <end position="146"/>
    </location>
</feature>
<evidence type="ECO:0000313" key="2">
    <source>
        <dbReference type="EMBL" id="KAG1551217.1"/>
    </source>
</evidence>
<keyword evidence="3" id="KW-1185">Reference proteome</keyword>
<reference evidence="2 3" key="1">
    <citation type="journal article" date="2020" name="Microb. Genom.">
        <title>Genetic diversity of clinical and environmental Mucorales isolates obtained from an investigation of mucormycosis cases among solid organ transplant recipients.</title>
        <authorList>
            <person name="Nguyen M.H."/>
            <person name="Kaul D."/>
            <person name="Muto C."/>
            <person name="Cheng S.J."/>
            <person name="Richter R.A."/>
            <person name="Bruno V.M."/>
            <person name="Liu G."/>
            <person name="Beyhan S."/>
            <person name="Sundermann A.J."/>
            <person name="Mounaud S."/>
            <person name="Pasculle A.W."/>
            <person name="Nierman W.C."/>
            <person name="Driscoll E."/>
            <person name="Cumbie R."/>
            <person name="Clancy C.J."/>
            <person name="Dupont C.L."/>
        </authorList>
    </citation>
    <scope>NUCLEOTIDE SEQUENCE [LARGE SCALE GENOMIC DNA]</scope>
    <source>
        <strain evidence="2 3">GL24</strain>
    </source>
</reference>